<reference evidence="2" key="1">
    <citation type="journal article" date="2019" name="Int. J. Syst. Evol. Microbiol.">
        <title>The Global Catalogue of Microorganisms (GCM) 10K type strain sequencing project: providing services to taxonomists for standard genome sequencing and annotation.</title>
        <authorList>
            <consortium name="The Broad Institute Genomics Platform"/>
            <consortium name="The Broad Institute Genome Sequencing Center for Infectious Disease"/>
            <person name="Wu L."/>
            <person name="Ma J."/>
        </authorList>
    </citation>
    <scope>NUCLEOTIDE SEQUENCE [LARGE SCALE GENOMIC DNA]</scope>
    <source>
        <strain evidence="2">JCM 31486</strain>
    </source>
</reference>
<dbReference type="EMBL" id="JBHTIS010001889">
    <property type="protein sequence ID" value="MFD1048952.1"/>
    <property type="molecule type" value="Genomic_DNA"/>
</dbReference>
<protein>
    <submittedName>
        <fullName evidence="1">Uncharacterized protein</fullName>
    </submittedName>
</protein>
<feature type="non-terminal residue" evidence="1">
    <location>
        <position position="101"/>
    </location>
</feature>
<name>A0ABW3MG05_9PSEU</name>
<evidence type="ECO:0000313" key="2">
    <source>
        <dbReference type="Proteomes" id="UP001597045"/>
    </source>
</evidence>
<gene>
    <name evidence="1" type="ORF">ACFQ1S_27145</name>
</gene>
<organism evidence="1 2">
    <name type="scientific">Kibdelosporangium lantanae</name>
    <dbReference type="NCBI Taxonomy" id="1497396"/>
    <lineage>
        <taxon>Bacteria</taxon>
        <taxon>Bacillati</taxon>
        <taxon>Actinomycetota</taxon>
        <taxon>Actinomycetes</taxon>
        <taxon>Pseudonocardiales</taxon>
        <taxon>Pseudonocardiaceae</taxon>
        <taxon>Kibdelosporangium</taxon>
    </lineage>
</organism>
<dbReference type="Proteomes" id="UP001597045">
    <property type="component" value="Unassembled WGS sequence"/>
</dbReference>
<keyword evidence="2" id="KW-1185">Reference proteome</keyword>
<proteinExistence type="predicted"/>
<sequence length="101" mass="11272">MEDLTGARIVEVGRTLDMAVVGFARDDLEFRLHAQCPFRLAHKNRILLGTRDMYAAKGDFDTAWDQYTTVYDLRAKDITAILAEHVYVVEAADLRAAGALA</sequence>
<evidence type="ECO:0000313" key="1">
    <source>
        <dbReference type="EMBL" id="MFD1048952.1"/>
    </source>
</evidence>
<accession>A0ABW3MG05</accession>
<comment type="caution">
    <text evidence="1">The sequence shown here is derived from an EMBL/GenBank/DDBJ whole genome shotgun (WGS) entry which is preliminary data.</text>
</comment>